<organism evidence="2 3">
    <name type="scientific">Carpinus fangiana</name>
    <dbReference type="NCBI Taxonomy" id="176857"/>
    <lineage>
        <taxon>Eukaryota</taxon>
        <taxon>Viridiplantae</taxon>
        <taxon>Streptophyta</taxon>
        <taxon>Embryophyta</taxon>
        <taxon>Tracheophyta</taxon>
        <taxon>Spermatophyta</taxon>
        <taxon>Magnoliopsida</taxon>
        <taxon>eudicotyledons</taxon>
        <taxon>Gunneridae</taxon>
        <taxon>Pentapetalae</taxon>
        <taxon>rosids</taxon>
        <taxon>fabids</taxon>
        <taxon>Fagales</taxon>
        <taxon>Betulaceae</taxon>
        <taxon>Carpinus</taxon>
    </lineage>
</organism>
<evidence type="ECO:0000313" key="2">
    <source>
        <dbReference type="EMBL" id="KAB8346028.1"/>
    </source>
</evidence>
<dbReference type="SUPFAM" id="SSF51735">
    <property type="entry name" value="NAD(P)-binding Rossmann-fold domains"/>
    <property type="match status" value="1"/>
</dbReference>
<dbReference type="SUPFAM" id="SSF50129">
    <property type="entry name" value="GroES-like"/>
    <property type="match status" value="1"/>
</dbReference>
<dbReference type="PANTHER" id="PTHR45348">
    <property type="entry name" value="HYPOTHETICAL OXIDOREDUCTASE (EUROFUNG)"/>
    <property type="match status" value="1"/>
</dbReference>
<evidence type="ECO:0000313" key="3">
    <source>
        <dbReference type="Proteomes" id="UP000327013"/>
    </source>
</evidence>
<dbReference type="InterPro" id="IPR020843">
    <property type="entry name" value="ER"/>
</dbReference>
<dbReference type="InterPro" id="IPR013149">
    <property type="entry name" value="ADH-like_C"/>
</dbReference>
<sequence>MAALPETMKAIKTRYKGVAEIEPAAKFPCKPDQLPDTYILIKTSHVALNPTDWKHIDFLGPPNHTVGCDVCGTVVAVGAKVTKAYKPGDRAAGAAHGVKLGCPEKGAFGEYALLKGDVTIKVPAGISDAEASTVGVGITTVGQALYQTLGLPWPDQSDAGVAGAAAGDAVLVYGGSTATGLFALQLAKLSGLRVLTTCSPKNFDLVKEFGADEAFDYSKGEGCSAAISAAAGGKLLYAFDCISTGASAKICADALSKTAAEGQPRPHYTSLIPLEFPRDDVKSGYTLAYTVNGEPFEFRDGKKVPDSPEDFKFGVKFWAVVEKLIAEKKLKLFPTVKEGGFEGVLQGLELLRKNKVSGQKLVYKIGSDA</sequence>
<accession>A0A5N6KUR2</accession>
<dbReference type="Proteomes" id="UP000327013">
    <property type="component" value="Unassembled WGS sequence"/>
</dbReference>
<gene>
    <name evidence="2" type="ORF">FH972_023080</name>
</gene>
<proteinExistence type="predicted"/>
<protein>
    <recommendedName>
        <fullName evidence="1">Enoyl reductase (ER) domain-containing protein</fullName>
    </recommendedName>
</protein>
<comment type="caution">
    <text evidence="2">The sequence shown here is derived from an EMBL/GenBank/DDBJ whole genome shotgun (WGS) entry which is preliminary data.</text>
</comment>
<dbReference type="PANTHER" id="PTHR45348:SF2">
    <property type="entry name" value="ZINC-TYPE ALCOHOL DEHYDROGENASE-LIKE PROTEIN C2E1P3.01"/>
    <property type="match status" value="1"/>
</dbReference>
<dbReference type="EMBL" id="VIBQ01000013">
    <property type="protein sequence ID" value="KAB8346028.1"/>
    <property type="molecule type" value="Genomic_DNA"/>
</dbReference>
<keyword evidence="3" id="KW-1185">Reference proteome</keyword>
<dbReference type="GO" id="GO:0016651">
    <property type="term" value="F:oxidoreductase activity, acting on NAD(P)H"/>
    <property type="evidence" value="ECO:0007669"/>
    <property type="project" value="InterPro"/>
</dbReference>
<dbReference type="Pfam" id="PF08240">
    <property type="entry name" value="ADH_N"/>
    <property type="match status" value="1"/>
</dbReference>
<dbReference type="OrthoDB" id="1744342at2759"/>
<dbReference type="AlphaFoldDB" id="A0A5N6KUR2"/>
<dbReference type="Pfam" id="PF00107">
    <property type="entry name" value="ADH_zinc_N"/>
    <property type="match status" value="1"/>
</dbReference>
<dbReference type="InterPro" id="IPR013154">
    <property type="entry name" value="ADH-like_N"/>
</dbReference>
<dbReference type="InterPro" id="IPR047122">
    <property type="entry name" value="Trans-enoyl_RdTase-like"/>
</dbReference>
<feature type="domain" description="Enoyl reductase (ER)" evidence="1">
    <location>
        <begin position="17"/>
        <end position="362"/>
    </location>
</feature>
<name>A0A5N6KUR2_9ROSI</name>
<dbReference type="InterPro" id="IPR036291">
    <property type="entry name" value="NAD(P)-bd_dom_sf"/>
</dbReference>
<dbReference type="InterPro" id="IPR011032">
    <property type="entry name" value="GroES-like_sf"/>
</dbReference>
<dbReference type="Gene3D" id="3.90.180.10">
    <property type="entry name" value="Medium-chain alcohol dehydrogenases, catalytic domain"/>
    <property type="match status" value="1"/>
</dbReference>
<dbReference type="Gene3D" id="3.40.50.720">
    <property type="entry name" value="NAD(P)-binding Rossmann-like Domain"/>
    <property type="match status" value="1"/>
</dbReference>
<dbReference type="CDD" id="cd08249">
    <property type="entry name" value="enoyl_reductase_like"/>
    <property type="match status" value="1"/>
</dbReference>
<dbReference type="SMART" id="SM00829">
    <property type="entry name" value="PKS_ER"/>
    <property type="match status" value="1"/>
</dbReference>
<evidence type="ECO:0000259" key="1">
    <source>
        <dbReference type="SMART" id="SM00829"/>
    </source>
</evidence>
<reference evidence="2 3" key="1">
    <citation type="submission" date="2019-06" db="EMBL/GenBank/DDBJ databases">
        <title>A chromosomal-level reference genome of Carpinus fangiana (Coryloideae, Betulaceae).</title>
        <authorList>
            <person name="Yang X."/>
            <person name="Wang Z."/>
            <person name="Zhang L."/>
            <person name="Hao G."/>
            <person name="Liu J."/>
            <person name="Yang Y."/>
        </authorList>
    </citation>
    <scope>NUCLEOTIDE SEQUENCE [LARGE SCALE GENOMIC DNA]</scope>
    <source>
        <strain evidence="2">Cfa_2016G</strain>
        <tissue evidence="2">Leaf</tissue>
    </source>
</reference>